<protein>
    <submittedName>
        <fullName evidence="1">Uncharacterized protein</fullName>
    </submittedName>
</protein>
<sequence length="138" mass="15083">MIEDGHPHGILARLGTLVLHPHAVQDLGPEAVIIPHPQNRGMTQDLFHHKRESTVEKGRTLGTVERGHICDLHPIMAQGAGVKLQLGGRAEAEVLILKSTLGNQMETGLLVSDQLEVLKQSTLMLACYWICFALSVKV</sequence>
<accession>A0A660KKS3</accession>
<reference evidence="1 2" key="1">
    <citation type="submission" date="2019-06" db="EMBL/GenBank/DDBJ databases">
        <title>A chromosomal-level reference genome of Carpinus fangiana (Coryloideae, Betulaceae).</title>
        <authorList>
            <person name="Yang X."/>
            <person name="Wang Z."/>
            <person name="Zhang L."/>
            <person name="Hao G."/>
            <person name="Liu J."/>
            <person name="Yang Y."/>
        </authorList>
    </citation>
    <scope>NUCLEOTIDE SEQUENCE [LARGE SCALE GENOMIC DNA]</scope>
    <source>
        <strain evidence="1">Cfa_2016G</strain>
        <tissue evidence="1">Leaf</tissue>
    </source>
</reference>
<dbReference type="Proteomes" id="UP000327013">
    <property type="component" value="Chromosome 4"/>
</dbReference>
<dbReference type="EMBL" id="CM017324">
    <property type="protein sequence ID" value="KAE8036957.1"/>
    <property type="molecule type" value="Genomic_DNA"/>
</dbReference>
<dbReference type="AlphaFoldDB" id="A0A660KKS3"/>
<organism evidence="1 2">
    <name type="scientific">Carpinus fangiana</name>
    <dbReference type="NCBI Taxonomy" id="176857"/>
    <lineage>
        <taxon>Eukaryota</taxon>
        <taxon>Viridiplantae</taxon>
        <taxon>Streptophyta</taxon>
        <taxon>Embryophyta</taxon>
        <taxon>Tracheophyta</taxon>
        <taxon>Spermatophyta</taxon>
        <taxon>Magnoliopsida</taxon>
        <taxon>eudicotyledons</taxon>
        <taxon>Gunneridae</taxon>
        <taxon>Pentapetalae</taxon>
        <taxon>rosids</taxon>
        <taxon>fabids</taxon>
        <taxon>Fagales</taxon>
        <taxon>Betulaceae</taxon>
        <taxon>Carpinus</taxon>
    </lineage>
</organism>
<evidence type="ECO:0000313" key="2">
    <source>
        <dbReference type="Proteomes" id="UP000327013"/>
    </source>
</evidence>
<proteinExistence type="predicted"/>
<gene>
    <name evidence="1" type="ORF">FH972_009588</name>
</gene>
<keyword evidence="2" id="KW-1185">Reference proteome</keyword>
<name>A0A660KKS3_9ROSI</name>
<evidence type="ECO:0000313" key="1">
    <source>
        <dbReference type="EMBL" id="KAE8036957.1"/>
    </source>
</evidence>